<dbReference type="Proteomes" id="UP000295717">
    <property type="component" value="Unassembled WGS sequence"/>
</dbReference>
<keyword evidence="7" id="KW-0175">Coiled coil</keyword>
<dbReference type="OrthoDB" id="8552871at2"/>
<accession>A0A4R3MVS8</accession>
<dbReference type="InterPro" id="IPR011006">
    <property type="entry name" value="CheY-like_superfamily"/>
</dbReference>
<dbReference type="InterPro" id="IPR036097">
    <property type="entry name" value="HisK_dim/P_sf"/>
</dbReference>
<dbReference type="RefSeq" id="WP_132978446.1">
    <property type="nucleotide sequence ID" value="NZ_SMAO01000011.1"/>
</dbReference>
<evidence type="ECO:0000256" key="7">
    <source>
        <dbReference type="SAM" id="Coils"/>
    </source>
</evidence>
<dbReference type="SMART" id="SM00448">
    <property type="entry name" value="REC"/>
    <property type="match status" value="1"/>
</dbReference>
<comment type="catalytic activity">
    <reaction evidence="1">
        <text>ATP + protein L-histidine = ADP + protein N-phospho-L-histidine.</text>
        <dbReference type="EC" id="2.7.13.3"/>
    </reaction>
</comment>
<evidence type="ECO:0000256" key="2">
    <source>
        <dbReference type="ARBA" id="ARBA00012438"/>
    </source>
</evidence>
<evidence type="ECO:0000256" key="1">
    <source>
        <dbReference type="ARBA" id="ARBA00000085"/>
    </source>
</evidence>
<dbReference type="InterPro" id="IPR000014">
    <property type="entry name" value="PAS"/>
</dbReference>
<dbReference type="EMBL" id="SMAO01000011">
    <property type="protein sequence ID" value="TCT18833.1"/>
    <property type="molecule type" value="Genomic_DNA"/>
</dbReference>
<dbReference type="Pfam" id="PF00512">
    <property type="entry name" value="HisKA"/>
    <property type="match status" value="1"/>
</dbReference>
<evidence type="ECO:0000313" key="10">
    <source>
        <dbReference type="EMBL" id="TCT18833.1"/>
    </source>
</evidence>
<dbReference type="CDD" id="cd17580">
    <property type="entry name" value="REC_2_DhkD-like"/>
    <property type="match status" value="1"/>
</dbReference>
<dbReference type="PANTHER" id="PTHR43547">
    <property type="entry name" value="TWO-COMPONENT HISTIDINE KINASE"/>
    <property type="match status" value="1"/>
</dbReference>
<dbReference type="InterPro" id="IPR005467">
    <property type="entry name" value="His_kinase_dom"/>
</dbReference>
<feature type="domain" description="Response regulatory" evidence="9">
    <location>
        <begin position="472"/>
        <end position="588"/>
    </location>
</feature>
<keyword evidence="11" id="KW-1185">Reference proteome</keyword>
<evidence type="ECO:0000256" key="6">
    <source>
        <dbReference type="PROSITE-ProRule" id="PRU00169"/>
    </source>
</evidence>
<feature type="coiled-coil region" evidence="7">
    <location>
        <begin position="10"/>
        <end position="37"/>
    </location>
</feature>
<gene>
    <name evidence="10" type="ORF">EDC35_11132</name>
</gene>
<evidence type="ECO:0000256" key="3">
    <source>
        <dbReference type="ARBA" id="ARBA00022553"/>
    </source>
</evidence>
<dbReference type="SMART" id="SM00387">
    <property type="entry name" value="HATPase_c"/>
    <property type="match status" value="1"/>
</dbReference>
<feature type="domain" description="Histidine kinase" evidence="8">
    <location>
        <begin position="228"/>
        <end position="446"/>
    </location>
</feature>
<keyword evidence="4" id="KW-0808">Transferase</keyword>
<dbReference type="CDD" id="cd00075">
    <property type="entry name" value="HATPase"/>
    <property type="match status" value="1"/>
</dbReference>
<dbReference type="SUPFAM" id="SSF52172">
    <property type="entry name" value="CheY-like"/>
    <property type="match status" value="1"/>
</dbReference>
<evidence type="ECO:0000256" key="5">
    <source>
        <dbReference type="ARBA" id="ARBA00022777"/>
    </source>
</evidence>
<keyword evidence="5 10" id="KW-0418">Kinase</keyword>
<dbReference type="Gene3D" id="3.40.50.2300">
    <property type="match status" value="1"/>
</dbReference>
<dbReference type="PROSITE" id="PS50110">
    <property type="entry name" value="RESPONSE_REGULATORY"/>
    <property type="match status" value="1"/>
</dbReference>
<dbReference type="CDD" id="cd00130">
    <property type="entry name" value="PAS"/>
    <property type="match status" value="1"/>
</dbReference>
<proteinExistence type="predicted"/>
<dbReference type="PANTHER" id="PTHR43547:SF2">
    <property type="entry name" value="HYBRID SIGNAL TRANSDUCTION HISTIDINE KINASE C"/>
    <property type="match status" value="1"/>
</dbReference>
<dbReference type="InterPro" id="IPR035965">
    <property type="entry name" value="PAS-like_dom_sf"/>
</dbReference>
<dbReference type="InterPro" id="IPR003661">
    <property type="entry name" value="HisK_dim/P_dom"/>
</dbReference>
<dbReference type="AlphaFoldDB" id="A0A4R3MVS8"/>
<name>A0A4R3MVS8_9GAMM</name>
<dbReference type="SUPFAM" id="SSF55874">
    <property type="entry name" value="ATPase domain of HSP90 chaperone/DNA topoisomerase II/histidine kinase"/>
    <property type="match status" value="1"/>
</dbReference>
<evidence type="ECO:0000256" key="4">
    <source>
        <dbReference type="ARBA" id="ARBA00022679"/>
    </source>
</evidence>
<dbReference type="Gene3D" id="1.10.287.130">
    <property type="match status" value="2"/>
</dbReference>
<sequence length="702" mass="76355">MPHPASRPSIARLQAENMALRARLDEAEETLRAIREGEVDAIIVSGSQGDRVFSLMETENLHRLMVETMNEAGLAVTPDGLLLYCNERTATLLKRPRNTLSGCRLDAFVVPRDVGRLHALLATPPEGIADDRVVFLAADGSTVPLHLWASRLDRPQEPLICLVGTDLTRLEADQALVAQLEQQQRAIFASRAEALDLMNQAMLAQEQAAQSARELRESDQRKDAFLATLAHELRNPLAAILHALEILRVRDLTDPIALDAQDVMARQFAHLVRLVDDLMEVSRITRGKIELRKEPVELATVIDSAVETVRPLVEAASQRLTVSQPSQPLWLEADPMRLAQVFGNLLNNATKYTGNGGEIRIEARQQNDSVRIAVSDTGMGIPADLLPCVFDLFRQGDPDQLQVHGGLGIGLSLVQNLIELHGGQVEAHSPGPGQGSELVVQLPLAPQQERTPSAKPTTAALPAWLNLAADCRILVVDDNRDAANSLAQLLELKGGRIQIAYDGLSALALLDEQRPHLVILDLGMPGMDGHEVARRIRARPDCQDITLIAMTGRSQETDRQHSLEAGFDHHLVKPVPLDVLDSLLMAFGDPQAGASGPDPFRAAAECPSPQPVPNLMQTVRHDVTDAERGHQLDAIGPTAASLMHDLAQPLNTVGCYAVAARNLARKLGGDTNRLCEALSGIDQQMQLAGAAMDRLRELFRGT</sequence>
<dbReference type="InterPro" id="IPR001789">
    <property type="entry name" value="Sig_transdc_resp-reg_receiver"/>
</dbReference>
<dbReference type="Pfam" id="PF02518">
    <property type="entry name" value="HATPase_c"/>
    <property type="match status" value="1"/>
</dbReference>
<evidence type="ECO:0000259" key="8">
    <source>
        <dbReference type="PROSITE" id="PS50109"/>
    </source>
</evidence>
<comment type="caution">
    <text evidence="10">The sequence shown here is derived from an EMBL/GenBank/DDBJ whole genome shotgun (WGS) entry which is preliminary data.</text>
</comment>
<dbReference type="EC" id="2.7.13.3" evidence="2"/>
<dbReference type="CDD" id="cd00082">
    <property type="entry name" value="HisKA"/>
    <property type="match status" value="1"/>
</dbReference>
<dbReference type="SMART" id="SM00388">
    <property type="entry name" value="HisKA"/>
    <property type="match status" value="1"/>
</dbReference>
<dbReference type="Gene3D" id="3.30.565.10">
    <property type="entry name" value="Histidine kinase-like ATPase, C-terminal domain"/>
    <property type="match status" value="1"/>
</dbReference>
<feature type="modified residue" description="4-aspartylphosphate" evidence="6">
    <location>
        <position position="521"/>
    </location>
</feature>
<dbReference type="InterPro" id="IPR036890">
    <property type="entry name" value="HATPase_C_sf"/>
</dbReference>
<dbReference type="InterPro" id="IPR003594">
    <property type="entry name" value="HATPase_dom"/>
</dbReference>
<dbReference type="PROSITE" id="PS50109">
    <property type="entry name" value="HIS_KIN"/>
    <property type="match status" value="1"/>
</dbReference>
<keyword evidence="3 6" id="KW-0597">Phosphoprotein</keyword>
<dbReference type="SUPFAM" id="SSF55785">
    <property type="entry name" value="PYP-like sensor domain (PAS domain)"/>
    <property type="match status" value="1"/>
</dbReference>
<dbReference type="InterPro" id="IPR004358">
    <property type="entry name" value="Sig_transdc_His_kin-like_C"/>
</dbReference>
<dbReference type="Pfam" id="PF00072">
    <property type="entry name" value="Response_reg"/>
    <property type="match status" value="1"/>
</dbReference>
<protein>
    <recommendedName>
        <fullName evidence="2">histidine kinase</fullName>
        <ecNumber evidence="2">2.7.13.3</ecNumber>
    </recommendedName>
</protein>
<dbReference type="SUPFAM" id="SSF47384">
    <property type="entry name" value="Homodimeric domain of signal transducing histidine kinase"/>
    <property type="match status" value="1"/>
</dbReference>
<reference evidence="10 11" key="1">
    <citation type="submission" date="2019-03" db="EMBL/GenBank/DDBJ databases">
        <title>Genomic Encyclopedia of Type Strains, Phase IV (KMG-IV): sequencing the most valuable type-strain genomes for metagenomic binning, comparative biology and taxonomic classification.</title>
        <authorList>
            <person name="Goeker M."/>
        </authorList>
    </citation>
    <scope>NUCLEOTIDE SEQUENCE [LARGE SCALE GENOMIC DNA]</scope>
    <source>
        <strain evidence="10 11">DSM 13587</strain>
    </source>
</reference>
<evidence type="ECO:0000259" key="9">
    <source>
        <dbReference type="PROSITE" id="PS50110"/>
    </source>
</evidence>
<dbReference type="FunFam" id="3.30.565.10:FF:000006">
    <property type="entry name" value="Sensor histidine kinase WalK"/>
    <property type="match status" value="1"/>
</dbReference>
<evidence type="ECO:0000313" key="11">
    <source>
        <dbReference type="Proteomes" id="UP000295717"/>
    </source>
</evidence>
<dbReference type="GO" id="GO:0005886">
    <property type="term" value="C:plasma membrane"/>
    <property type="evidence" value="ECO:0007669"/>
    <property type="project" value="UniProtKB-ARBA"/>
</dbReference>
<dbReference type="Gene3D" id="3.30.450.20">
    <property type="entry name" value="PAS domain"/>
    <property type="match status" value="1"/>
</dbReference>
<dbReference type="PRINTS" id="PR00344">
    <property type="entry name" value="BCTRLSENSOR"/>
</dbReference>
<dbReference type="GO" id="GO:0000155">
    <property type="term" value="F:phosphorelay sensor kinase activity"/>
    <property type="evidence" value="ECO:0007669"/>
    <property type="project" value="InterPro"/>
</dbReference>
<organism evidence="10 11">
    <name type="scientific">Thiobaca trueperi</name>
    <dbReference type="NCBI Taxonomy" id="127458"/>
    <lineage>
        <taxon>Bacteria</taxon>
        <taxon>Pseudomonadati</taxon>
        <taxon>Pseudomonadota</taxon>
        <taxon>Gammaproteobacteria</taxon>
        <taxon>Chromatiales</taxon>
        <taxon>Chromatiaceae</taxon>
        <taxon>Thiobaca</taxon>
    </lineage>
</organism>